<dbReference type="EC" id="3.5.3.4" evidence="2"/>
<evidence type="ECO:0000256" key="3">
    <source>
        <dbReference type="SAM" id="MobiDB-lite"/>
    </source>
</evidence>
<dbReference type="Pfam" id="PF03561">
    <property type="entry name" value="Allantoicase"/>
    <property type="match status" value="2"/>
</dbReference>
<evidence type="ECO:0000256" key="1">
    <source>
        <dbReference type="ARBA" id="ARBA00009242"/>
    </source>
</evidence>
<evidence type="ECO:0000313" key="5">
    <source>
        <dbReference type="EMBL" id="GGJ86054.1"/>
    </source>
</evidence>
<feature type="region of interest" description="Disordered" evidence="3">
    <location>
        <begin position="249"/>
        <end position="268"/>
    </location>
</feature>
<dbReference type="Gene3D" id="2.60.120.260">
    <property type="entry name" value="Galactose-binding domain-like"/>
    <property type="match status" value="2"/>
</dbReference>
<organism evidence="5 6">
    <name type="scientific">Streptomyces camponoticapitis</name>
    <dbReference type="NCBI Taxonomy" id="1616125"/>
    <lineage>
        <taxon>Bacteria</taxon>
        <taxon>Bacillati</taxon>
        <taxon>Actinomycetota</taxon>
        <taxon>Actinomycetes</taxon>
        <taxon>Kitasatosporales</taxon>
        <taxon>Streptomycetaceae</taxon>
        <taxon>Streptomyces</taxon>
    </lineage>
</organism>
<protein>
    <recommendedName>
        <fullName evidence="2">Probable allantoicase</fullName>
        <ecNumber evidence="2">3.5.3.4</ecNumber>
    </recommendedName>
    <alternativeName>
        <fullName evidence="2">Allantoate amidinohydrolase</fullName>
    </alternativeName>
</protein>
<keyword evidence="2" id="KW-0378">Hydrolase</keyword>
<evidence type="ECO:0000259" key="4">
    <source>
        <dbReference type="Pfam" id="PF03561"/>
    </source>
</evidence>
<feature type="compositionally biased region" description="Polar residues" evidence="3">
    <location>
        <begin position="249"/>
        <end position="258"/>
    </location>
</feature>
<dbReference type="RefSeq" id="WP_189106719.1">
    <property type="nucleotide sequence ID" value="NZ_BMMV01000004.1"/>
</dbReference>
<reference evidence="6" key="1">
    <citation type="journal article" date="2019" name="Int. J. Syst. Evol. Microbiol.">
        <title>The Global Catalogue of Microorganisms (GCM) 10K type strain sequencing project: providing services to taxonomists for standard genome sequencing and annotation.</title>
        <authorList>
            <consortium name="The Broad Institute Genomics Platform"/>
            <consortium name="The Broad Institute Genome Sequencing Center for Infectious Disease"/>
            <person name="Wu L."/>
            <person name="Ma J."/>
        </authorList>
    </citation>
    <scope>NUCLEOTIDE SEQUENCE [LARGE SCALE GENOMIC DNA]</scope>
    <source>
        <strain evidence="6">CGMCC 4.7275</strain>
    </source>
</reference>
<comment type="similarity">
    <text evidence="1 2">Belongs to the allantoicase family.</text>
</comment>
<dbReference type="HAMAP" id="MF_00813">
    <property type="entry name" value="Allantoicase"/>
    <property type="match status" value="1"/>
</dbReference>
<dbReference type="Proteomes" id="UP000660265">
    <property type="component" value="Unassembled WGS sequence"/>
</dbReference>
<sequence length="388" mass="42192">MPTSPSPTSSAQTSPEAAFTGDAAPYGGGDPYADHRSADHPFTRLVDLADRRLGAGVVAANDEFFAERENLLKPGPAEFDPERFGHKGKIMDGWETRRRRGASAGRPHPTDEDHDWALVRLGAPGVVRGIVVDTAHFRGNYPQAVSVEATSLPGSPSPEDLLADGVTWTTLVPRTAVGGHAANGFTVGAERRFTHLRVNQHPDGGIARLRVYGDVAPDPVWLAALGTFDLLALENGGRVEDASDRFYSPATNTIQPGRSRQMDDGWETRRRRDKGNDWIRYGLAERSEIRAVEIDTAYLKGNSAGWAALSVRDGEPGAGTDGEWTEVLPRTRLQPDTNHRFVLDRPVTARQVRIDIFPDGGISRLRLFGSLTEEGAARLAARHRELGG</sequence>
<dbReference type="PANTHER" id="PTHR12045:SF3">
    <property type="entry name" value="INACTIVE ALLANTOICASE-RELATED"/>
    <property type="match status" value="1"/>
</dbReference>
<keyword evidence="6" id="KW-1185">Reference proteome</keyword>
<dbReference type="InterPro" id="IPR015908">
    <property type="entry name" value="Allantoicase_dom"/>
</dbReference>
<dbReference type="SUPFAM" id="SSF49785">
    <property type="entry name" value="Galactose-binding domain-like"/>
    <property type="match status" value="2"/>
</dbReference>
<feature type="domain" description="Allantoicase" evidence="4">
    <location>
        <begin position="54"/>
        <end position="215"/>
    </location>
</feature>
<evidence type="ECO:0000256" key="2">
    <source>
        <dbReference type="HAMAP-Rule" id="MF_00813"/>
    </source>
</evidence>
<dbReference type="PIRSF" id="PIRSF016516">
    <property type="entry name" value="Allantoicase"/>
    <property type="match status" value="1"/>
</dbReference>
<dbReference type="PANTHER" id="PTHR12045">
    <property type="entry name" value="ALLANTOICASE"/>
    <property type="match status" value="1"/>
</dbReference>
<name>A0ABQ2E4R5_9ACTN</name>
<feature type="compositionally biased region" description="Low complexity" evidence="3">
    <location>
        <begin position="1"/>
        <end position="18"/>
    </location>
</feature>
<comment type="catalytic activity">
    <reaction evidence="2">
        <text>allantoate + H2O = (S)-ureidoglycolate + urea</text>
        <dbReference type="Rhea" id="RHEA:11016"/>
        <dbReference type="ChEBI" id="CHEBI:15377"/>
        <dbReference type="ChEBI" id="CHEBI:16199"/>
        <dbReference type="ChEBI" id="CHEBI:17536"/>
        <dbReference type="ChEBI" id="CHEBI:57296"/>
        <dbReference type="EC" id="3.5.3.4"/>
    </reaction>
</comment>
<dbReference type="NCBIfam" id="TIGR02961">
    <property type="entry name" value="allantoicase"/>
    <property type="match status" value="1"/>
</dbReference>
<dbReference type="InterPro" id="IPR008979">
    <property type="entry name" value="Galactose-bd-like_sf"/>
</dbReference>
<proteinExistence type="inferred from homology"/>
<dbReference type="InterPro" id="IPR005164">
    <property type="entry name" value="Allantoicase"/>
</dbReference>
<comment type="caution">
    <text evidence="5">The sequence shown here is derived from an EMBL/GenBank/DDBJ whole genome shotgun (WGS) entry which is preliminary data.</text>
</comment>
<comment type="pathway">
    <text evidence="2">Nitrogen metabolism; (S)-allantoin degradation; (S)-ureidoglycolate from allantoate (aminidohydrolase route): step 1/1.</text>
</comment>
<keyword evidence="2" id="KW-0659">Purine metabolism</keyword>
<evidence type="ECO:0000313" key="6">
    <source>
        <dbReference type="Proteomes" id="UP000660265"/>
    </source>
</evidence>
<feature type="region of interest" description="Disordered" evidence="3">
    <location>
        <begin position="1"/>
        <end position="38"/>
    </location>
</feature>
<feature type="domain" description="Allantoicase" evidence="4">
    <location>
        <begin position="236"/>
        <end position="370"/>
    </location>
</feature>
<dbReference type="EMBL" id="BMMV01000004">
    <property type="protein sequence ID" value="GGJ86054.1"/>
    <property type="molecule type" value="Genomic_DNA"/>
</dbReference>
<accession>A0ABQ2E4R5</accession>
<gene>
    <name evidence="2 5" type="primary">alc</name>
    <name evidence="5" type="ORF">GCM10011583_17140</name>
</gene>